<keyword evidence="2 8" id="KW-0813">Transport</keyword>
<feature type="transmembrane region" description="Helical" evidence="9">
    <location>
        <begin position="465"/>
        <end position="490"/>
    </location>
</feature>
<evidence type="ECO:0000256" key="8">
    <source>
        <dbReference type="RuleBase" id="RU369079"/>
    </source>
</evidence>
<feature type="domain" description="Tripartite ATP-independent periplasmic transporters DctQ component" evidence="10">
    <location>
        <begin position="40"/>
        <end position="165"/>
    </location>
</feature>
<evidence type="ECO:0000259" key="11">
    <source>
        <dbReference type="Pfam" id="PF06808"/>
    </source>
</evidence>
<name>A0A225STM3_9BURK</name>
<evidence type="ECO:0000256" key="7">
    <source>
        <dbReference type="ARBA" id="ARBA00023136"/>
    </source>
</evidence>
<feature type="transmembrane region" description="Helical" evidence="9">
    <location>
        <begin position="334"/>
        <end position="357"/>
    </location>
</feature>
<keyword evidence="13" id="KW-1185">Reference proteome</keyword>
<feature type="transmembrane region" description="Helical" evidence="9">
    <location>
        <begin position="143"/>
        <end position="161"/>
    </location>
</feature>
<evidence type="ECO:0000256" key="6">
    <source>
        <dbReference type="ARBA" id="ARBA00022989"/>
    </source>
</evidence>
<dbReference type="PANTHER" id="PTHR33362">
    <property type="entry name" value="SIALIC ACID TRAP TRANSPORTER PERMEASE PROTEIN SIAT-RELATED"/>
    <property type="match status" value="1"/>
</dbReference>
<dbReference type="Pfam" id="PF04290">
    <property type="entry name" value="DctQ"/>
    <property type="match status" value="1"/>
</dbReference>
<keyword evidence="6 9" id="KW-1133">Transmembrane helix</keyword>
<dbReference type="Pfam" id="PF06808">
    <property type="entry name" value="DctM"/>
    <property type="match status" value="1"/>
</dbReference>
<evidence type="ECO:0000259" key="10">
    <source>
        <dbReference type="Pfam" id="PF04290"/>
    </source>
</evidence>
<dbReference type="GO" id="GO:0022857">
    <property type="term" value="F:transmembrane transporter activity"/>
    <property type="evidence" value="ECO:0007669"/>
    <property type="project" value="UniProtKB-UniRule"/>
</dbReference>
<dbReference type="RefSeq" id="WP_088755286.1">
    <property type="nucleotide sequence ID" value="NZ_NJGV01000009.1"/>
</dbReference>
<comment type="subcellular location">
    <subcellularLocation>
        <location evidence="1 8">Cell inner membrane</location>
        <topology evidence="1 8">Multi-pass membrane protein</topology>
    </subcellularLocation>
</comment>
<feature type="domain" description="TRAP C4-dicarboxylate transport system permease DctM subunit" evidence="11">
    <location>
        <begin position="207"/>
        <end position="613"/>
    </location>
</feature>
<dbReference type="GO" id="GO:0005886">
    <property type="term" value="C:plasma membrane"/>
    <property type="evidence" value="ECO:0007669"/>
    <property type="project" value="UniProtKB-SubCell"/>
</dbReference>
<dbReference type="InterPro" id="IPR010656">
    <property type="entry name" value="DctM"/>
</dbReference>
<sequence>MSALSLEQPVTDDRSLAARLENWLGLAIEIPAAALVVGEVVVLLAGVIMRFIFNNPIPWADELASILFLWLANLGAAVALRRGTHMRTTVLVGFMSERGKAWAEALAIIAPCVMLLILMHPMWEYAEDEMFVQTPALGWPNTVRAAAVAVGAALMIALSLLRISRQKLVDLAGVVALLAVVAGAMVLGAGWLQAIGNWNLVVFFGVVLGVSVLLGIPIAFCFGLATVAFMLTVTTSPLAVVAGRFDEGMSSLILLAVPLFILLGHLVEMTGMAKAMVDFLASLLGHVRGGLNYVLLGAMLLVSGISGAKTADMAAVAPVLLPEMKRRGNHEGELISLLAASGAMAETIPPSLVLITIGSVAGVSIAALFTGGIMPGIVLAVLLAILARWRSAEIMEGIQRAPGRVVLRTLIIALPALLLPILIRTAVVEGVATATEVSTIGIAYSVVAGLLVYRQFDWKRLYPMLVDTAALSGAILFIIGTATGMSWALTQSGFSHALAEAMTSVPGGKYGFLLVSIAAFIVLGSVLEGIPAMVLFAPLLFPVAKAIGVHEVHYAMVIILSMGVGLFAPPFGLGYYAACTIGRVHPDVAVKRIWPYLGALVVGLLIVAFVPWFSIGFL</sequence>
<evidence type="ECO:0000256" key="3">
    <source>
        <dbReference type="ARBA" id="ARBA00022475"/>
    </source>
</evidence>
<evidence type="ECO:0000256" key="5">
    <source>
        <dbReference type="ARBA" id="ARBA00022692"/>
    </source>
</evidence>
<feature type="transmembrane region" description="Helical" evidence="9">
    <location>
        <begin position="252"/>
        <end position="273"/>
    </location>
</feature>
<dbReference type="InterPro" id="IPR055348">
    <property type="entry name" value="DctQ"/>
</dbReference>
<accession>A0A225STM3</accession>
<evidence type="ECO:0000256" key="9">
    <source>
        <dbReference type="SAM" id="Phobius"/>
    </source>
</evidence>
<feature type="transmembrane region" description="Helical" evidence="9">
    <location>
        <begin position="433"/>
        <end position="453"/>
    </location>
</feature>
<feature type="transmembrane region" description="Helical" evidence="9">
    <location>
        <begin position="168"/>
        <end position="192"/>
    </location>
</feature>
<dbReference type="PANTHER" id="PTHR33362:SF2">
    <property type="entry name" value="TRAP TRANSPORTER LARGE PERMEASE PROTEIN"/>
    <property type="match status" value="1"/>
</dbReference>
<feature type="transmembrane region" description="Helical" evidence="9">
    <location>
        <begin position="293"/>
        <end position="322"/>
    </location>
</feature>
<gene>
    <name evidence="12" type="ORF">CEJ45_11710</name>
</gene>
<feature type="transmembrane region" description="Helical" evidence="9">
    <location>
        <begin position="63"/>
        <end position="80"/>
    </location>
</feature>
<evidence type="ECO:0000256" key="4">
    <source>
        <dbReference type="ARBA" id="ARBA00022519"/>
    </source>
</evidence>
<comment type="function">
    <text evidence="8">Part of the tripartite ATP-independent periplasmic (TRAP) transport system.</text>
</comment>
<keyword evidence="3" id="KW-1003">Cell membrane</keyword>
<keyword evidence="7 9" id="KW-0472">Membrane</keyword>
<feature type="transmembrane region" description="Helical" evidence="9">
    <location>
        <begin position="593"/>
        <end position="615"/>
    </location>
</feature>
<feature type="transmembrane region" description="Helical" evidence="9">
    <location>
        <begin position="198"/>
        <end position="231"/>
    </location>
</feature>
<evidence type="ECO:0000256" key="2">
    <source>
        <dbReference type="ARBA" id="ARBA00022448"/>
    </source>
</evidence>
<proteinExistence type="predicted"/>
<feature type="transmembrane region" description="Helical" evidence="9">
    <location>
        <begin position="363"/>
        <end position="385"/>
    </location>
</feature>
<comment type="caution">
    <text evidence="12">The sequence shown here is derived from an EMBL/GenBank/DDBJ whole genome shotgun (WGS) entry which is preliminary data.</text>
</comment>
<evidence type="ECO:0000313" key="12">
    <source>
        <dbReference type="EMBL" id="OWY34504.1"/>
    </source>
</evidence>
<feature type="transmembrane region" description="Helical" evidence="9">
    <location>
        <begin position="552"/>
        <end position="573"/>
    </location>
</feature>
<reference evidence="12 13" key="1">
    <citation type="journal article" date="2010" name="Int. J. Syst. Evol. Microbiol.">
        <title>Reclassification of Herbaspirillum putei as a later heterotypic synonym of Herbaspirillum huttiense, with the description of H. huttiense subsp. huttiense subsp. nov. and H. huttiense subsp. putei subsp. nov., comb. nov., and description of Herbaspirillum aquaticum sp. nov.</title>
        <authorList>
            <person name="Dobritsa A.P."/>
            <person name="Reddy M.C."/>
            <person name="Samadpour M."/>
        </authorList>
    </citation>
    <scope>NUCLEOTIDE SEQUENCE [LARGE SCALE GENOMIC DNA]</scope>
    <source>
        <strain evidence="12 13">IEH 4430</strain>
    </source>
</reference>
<feature type="transmembrane region" description="Helical" evidence="9">
    <location>
        <begin position="510"/>
        <end position="540"/>
    </location>
</feature>
<dbReference type="AlphaFoldDB" id="A0A225STM3"/>
<dbReference type="Proteomes" id="UP000214747">
    <property type="component" value="Unassembled WGS sequence"/>
</dbReference>
<dbReference type="NCBIfam" id="TIGR00786">
    <property type="entry name" value="dctM"/>
    <property type="match status" value="1"/>
</dbReference>
<protein>
    <submittedName>
        <fullName evidence="12">ABC transporter permease</fullName>
    </submittedName>
</protein>
<organism evidence="12 13">
    <name type="scientific">Herbaspirillum aquaticum</name>
    <dbReference type="NCBI Taxonomy" id="568783"/>
    <lineage>
        <taxon>Bacteria</taxon>
        <taxon>Pseudomonadati</taxon>
        <taxon>Pseudomonadota</taxon>
        <taxon>Betaproteobacteria</taxon>
        <taxon>Burkholderiales</taxon>
        <taxon>Oxalobacteraceae</taxon>
        <taxon>Herbaspirillum</taxon>
    </lineage>
</organism>
<evidence type="ECO:0000256" key="1">
    <source>
        <dbReference type="ARBA" id="ARBA00004429"/>
    </source>
</evidence>
<dbReference type="InterPro" id="IPR004681">
    <property type="entry name" value="TRAP_DctM"/>
</dbReference>
<keyword evidence="5 9" id="KW-0812">Transmembrane</keyword>
<evidence type="ECO:0000313" key="13">
    <source>
        <dbReference type="Proteomes" id="UP000214747"/>
    </source>
</evidence>
<feature type="transmembrane region" description="Helical" evidence="9">
    <location>
        <begin position="23"/>
        <end position="51"/>
    </location>
</feature>
<dbReference type="EMBL" id="NJGV01000009">
    <property type="protein sequence ID" value="OWY34504.1"/>
    <property type="molecule type" value="Genomic_DNA"/>
</dbReference>
<feature type="transmembrane region" description="Helical" evidence="9">
    <location>
        <begin position="405"/>
        <end position="427"/>
    </location>
</feature>
<keyword evidence="4 8" id="KW-0997">Cell inner membrane</keyword>
<feature type="transmembrane region" description="Helical" evidence="9">
    <location>
        <begin position="101"/>
        <end position="123"/>
    </location>
</feature>